<dbReference type="Ensembl" id="ENSNBRT00000008681.1">
    <property type="protein sequence ID" value="ENSNBRP00000008436.1"/>
    <property type="gene ID" value="ENSNBRG00000006611.1"/>
</dbReference>
<dbReference type="Proteomes" id="UP000261580">
    <property type="component" value="Unassembled WGS sequence"/>
</dbReference>
<proteinExistence type="predicted"/>
<evidence type="ECO:0000313" key="1">
    <source>
        <dbReference type="Ensembl" id="ENSNBRP00000008436.1"/>
    </source>
</evidence>
<dbReference type="AlphaFoldDB" id="A0A3Q4GHM1"/>
<name>A0A3Q4GHM1_NEOBR</name>
<protein>
    <submittedName>
        <fullName evidence="1">Uncharacterized protein</fullName>
    </submittedName>
</protein>
<keyword evidence="2" id="KW-1185">Reference proteome</keyword>
<organism evidence="1 2">
    <name type="scientific">Neolamprologus brichardi</name>
    <name type="common">Fairy cichlid</name>
    <name type="synonym">Lamprologus brichardi</name>
    <dbReference type="NCBI Taxonomy" id="32507"/>
    <lineage>
        <taxon>Eukaryota</taxon>
        <taxon>Metazoa</taxon>
        <taxon>Chordata</taxon>
        <taxon>Craniata</taxon>
        <taxon>Vertebrata</taxon>
        <taxon>Euteleostomi</taxon>
        <taxon>Actinopterygii</taxon>
        <taxon>Neopterygii</taxon>
        <taxon>Teleostei</taxon>
        <taxon>Neoteleostei</taxon>
        <taxon>Acanthomorphata</taxon>
        <taxon>Ovalentaria</taxon>
        <taxon>Cichlomorphae</taxon>
        <taxon>Cichliformes</taxon>
        <taxon>Cichlidae</taxon>
        <taxon>African cichlids</taxon>
        <taxon>Pseudocrenilabrinae</taxon>
        <taxon>Lamprologini</taxon>
        <taxon>Neolamprologus</taxon>
    </lineage>
</organism>
<dbReference type="Bgee" id="ENSNBRG00000006611">
    <property type="expression patterns" value="Expressed in liver and 1 other cell type or tissue"/>
</dbReference>
<accession>A0A3Q4GHM1</accession>
<sequence length="81" mass="9124">MIWLDSSSLCVLRNHQAQSPPLPPHGSLLTCGMKVHEAGRCRQDVKGFKQTIQLLKALTTFLQGGEHLRTFSWTKMVIVYS</sequence>
<reference evidence="1" key="2">
    <citation type="submission" date="2025-09" db="UniProtKB">
        <authorList>
            <consortium name="Ensembl"/>
        </authorList>
    </citation>
    <scope>IDENTIFICATION</scope>
</reference>
<evidence type="ECO:0000313" key="2">
    <source>
        <dbReference type="Proteomes" id="UP000261580"/>
    </source>
</evidence>
<reference evidence="1" key="1">
    <citation type="submission" date="2025-08" db="UniProtKB">
        <authorList>
            <consortium name="Ensembl"/>
        </authorList>
    </citation>
    <scope>IDENTIFICATION</scope>
</reference>